<keyword evidence="11" id="KW-1185">Reference proteome</keyword>
<dbReference type="SUPFAM" id="SSF47473">
    <property type="entry name" value="EF-hand"/>
    <property type="match status" value="1"/>
</dbReference>
<comment type="function">
    <text evidence="7">Cell autonomous antagonist of the canonical Wnt signaling pathway.</text>
</comment>
<feature type="compositionally biased region" description="Basic and acidic residues" evidence="8">
    <location>
        <begin position="220"/>
        <end position="232"/>
    </location>
</feature>
<comment type="subcellular location">
    <subcellularLocation>
        <location evidence="7">Cell membrane</location>
    </subcellularLocation>
    <subcellularLocation>
        <location evidence="7">Cytoplasm</location>
    </subcellularLocation>
</comment>
<dbReference type="GO" id="GO:0005886">
    <property type="term" value="C:plasma membrane"/>
    <property type="evidence" value="ECO:0007669"/>
    <property type="project" value="UniProtKB-SubCell"/>
</dbReference>
<evidence type="ECO:0000313" key="10">
    <source>
        <dbReference type="EMBL" id="GFG30230.1"/>
    </source>
</evidence>
<feature type="compositionally biased region" description="Basic residues" evidence="8">
    <location>
        <begin position="233"/>
        <end position="242"/>
    </location>
</feature>
<dbReference type="GO" id="GO:0016055">
    <property type="term" value="P:Wnt signaling pathway"/>
    <property type="evidence" value="ECO:0007669"/>
    <property type="project" value="UniProtKB-UniRule"/>
</dbReference>
<feature type="compositionally biased region" description="Basic residues" evidence="8">
    <location>
        <begin position="666"/>
        <end position="679"/>
    </location>
</feature>
<dbReference type="GO" id="GO:0090090">
    <property type="term" value="P:negative regulation of canonical Wnt signaling pathway"/>
    <property type="evidence" value="ECO:0007669"/>
    <property type="project" value="UniProtKB-ARBA"/>
</dbReference>
<evidence type="ECO:0000256" key="7">
    <source>
        <dbReference type="RuleBase" id="RU367060"/>
    </source>
</evidence>
<evidence type="ECO:0000256" key="3">
    <source>
        <dbReference type="ARBA" id="ARBA00022490"/>
    </source>
</evidence>
<dbReference type="Proteomes" id="UP000502823">
    <property type="component" value="Unassembled WGS sequence"/>
</dbReference>
<dbReference type="EMBL" id="BLKM01010448">
    <property type="protein sequence ID" value="GFG30230.1"/>
    <property type="molecule type" value="Genomic_DNA"/>
</dbReference>
<keyword evidence="5" id="KW-0479">Metal-binding</keyword>
<keyword evidence="3" id="KW-0963">Cytoplasm</keyword>
<feature type="domain" description="EF-hand" evidence="9">
    <location>
        <begin position="114"/>
        <end position="149"/>
    </location>
</feature>
<comment type="similarity">
    <text evidence="1 7">Belongs to the NKD family.</text>
</comment>
<dbReference type="GO" id="GO:0005737">
    <property type="term" value="C:cytoplasm"/>
    <property type="evidence" value="ECO:0007669"/>
    <property type="project" value="UniProtKB-SubCell"/>
</dbReference>
<reference evidence="11" key="1">
    <citation type="submission" date="2020-01" db="EMBL/GenBank/DDBJ databases">
        <title>Draft genome sequence of the Termite Coptotermes fromosanus.</title>
        <authorList>
            <person name="Itakura S."/>
            <person name="Yosikawa Y."/>
            <person name="Umezawa K."/>
        </authorList>
    </citation>
    <scope>NUCLEOTIDE SEQUENCE [LARGE SCALE GENOMIC DNA]</scope>
</reference>
<dbReference type="InterPro" id="IPR040140">
    <property type="entry name" value="Nkd-like"/>
</dbReference>
<feature type="region of interest" description="Disordered" evidence="8">
    <location>
        <begin position="612"/>
        <end position="688"/>
    </location>
</feature>
<feature type="non-terminal residue" evidence="10">
    <location>
        <position position="1"/>
    </location>
</feature>
<sequence>VVLLYHRTLQESASSGNHMAANLAKWWKTKILNGYRQFTVVPTDCSDGRPSDTEELLGRHDYSAANEKDVCEEKQQQQQQPNNAKNIAPSSEKTQLNFEEFECDLSVEGGVDLGGQERQEFSFTLYDFDGHGKITKDDIAGLVTTIYDTLGSSIKVPHYGSKTIKVKLTVSPDQRKKDVAQDSVSARLEDSTNNKCSSTYPGPGGPSPHQGGSTHRVKFKRDLNVTIKESHLPRRLHRRRRCSGGSGTVPLSEDKYANSCSSSCRSGASENNDDGAADISEDGNDEELPPEDMPVDKEVGSQHSTPKASQENGRTHARRYQQRTSARYQHQHVVYCPGETNTPQLLRQRSKKRSSSLQREELLQIIQANMEKNNLSFQTSRKQCADRGGPIDRHFHYRNRHKLPLQREDGVAAQMQLHCLANVGDDPTFPHDPRSNCYLDLAGFEPTRTFGKPQRCHYDQGCRYDKFLGAVVCASSKHANMGYHQPCRTRGHHRSRSHDLSHAANPFQYHLLDPPNEPHHRLYIEGGTPHGYQHARLGHHVRSKSHEAEYGNLEQHRIPAYRQQERKFPPIVVGHSSSPHHLKHRNREQDQARAMEQVVRWLEQEFSGLNTTEKLNAKNAAVNETKTPNTSPPRNMKQSHSQTQGSPKRDETPNSPSASSSVERHEHHHVHEHIHHHYHHYQETPVLV</sequence>
<keyword evidence="6" id="KW-0472">Membrane</keyword>
<dbReference type="OrthoDB" id="5953812at2759"/>
<dbReference type="InterPro" id="IPR002048">
    <property type="entry name" value="EF_hand_dom"/>
</dbReference>
<organism evidence="10 11">
    <name type="scientific">Coptotermes formosanus</name>
    <name type="common">Formosan subterranean termite</name>
    <dbReference type="NCBI Taxonomy" id="36987"/>
    <lineage>
        <taxon>Eukaryota</taxon>
        <taxon>Metazoa</taxon>
        <taxon>Ecdysozoa</taxon>
        <taxon>Arthropoda</taxon>
        <taxon>Hexapoda</taxon>
        <taxon>Insecta</taxon>
        <taxon>Pterygota</taxon>
        <taxon>Neoptera</taxon>
        <taxon>Polyneoptera</taxon>
        <taxon>Dictyoptera</taxon>
        <taxon>Blattodea</taxon>
        <taxon>Blattoidea</taxon>
        <taxon>Termitoidae</taxon>
        <taxon>Rhinotermitidae</taxon>
        <taxon>Coptotermes</taxon>
    </lineage>
</organism>
<evidence type="ECO:0000256" key="6">
    <source>
        <dbReference type="ARBA" id="ARBA00023136"/>
    </source>
</evidence>
<dbReference type="PANTHER" id="PTHR22611">
    <property type="entry name" value="PROTEIN NAKED CUTICLE"/>
    <property type="match status" value="1"/>
</dbReference>
<feature type="region of interest" description="Disordered" evidence="8">
    <location>
        <begin position="173"/>
        <end position="326"/>
    </location>
</feature>
<evidence type="ECO:0000259" key="9">
    <source>
        <dbReference type="PROSITE" id="PS50222"/>
    </source>
</evidence>
<evidence type="ECO:0000256" key="8">
    <source>
        <dbReference type="SAM" id="MobiDB-lite"/>
    </source>
</evidence>
<feature type="compositionally biased region" description="Polar residues" evidence="8">
    <location>
        <begin position="622"/>
        <end position="646"/>
    </location>
</feature>
<gene>
    <name evidence="10" type="ORF">Cfor_11150</name>
</gene>
<feature type="compositionally biased region" description="Low complexity" evidence="8">
    <location>
        <begin position="259"/>
        <end position="269"/>
    </location>
</feature>
<comment type="caution">
    <text evidence="10">The sequence shown here is derived from an EMBL/GenBank/DDBJ whole genome shotgun (WGS) entry which is preliminary data.</text>
</comment>
<evidence type="ECO:0000256" key="2">
    <source>
        <dbReference type="ARBA" id="ARBA00022475"/>
    </source>
</evidence>
<keyword evidence="2 7" id="KW-1003">Cell membrane</keyword>
<dbReference type="InterPro" id="IPR011992">
    <property type="entry name" value="EF-hand-dom_pair"/>
</dbReference>
<feature type="compositionally biased region" description="Acidic residues" evidence="8">
    <location>
        <begin position="271"/>
        <end position="290"/>
    </location>
</feature>
<dbReference type="AlphaFoldDB" id="A0A6L2PFH7"/>
<keyword evidence="4 7" id="KW-0879">Wnt signaling pathway</keyword>
<protein>
    <recommendedName>
        <fullName evidence="7">Protein naked cuticle homolog</fullName>
    </recommendedName>
</protein>
<evidence type="ECO:0000313" key="11">
    <source>
        <dbReference type="Proteomes" id="UP000502823"/>
    </source>
</evidence>
<evidence type="ECO:0000256" key="5">
    <source>
        <dbReference type="ARBA" id="ARBA00022723"/>
    </source>
</evidence>
<accession>A0A6L2PFH7</accession>
<dbReference type="InParanoid" id="A0A6L2PFH7"/>
<feature type="compositionally biased region" description="Polar residues" evidence="8">
    <location>
        <begin position="301"/>
        <end position="312"/>
    </location>
</feature>
<dbReference type="PROSITE" id="PS50222">
    <property type="entry name" value="EF_HAND_2"/>
    <property type="match status" value="1"/>
</dbReference>
<evidence type="ECO:0000256" key="4">
    <source>
        <dbReference type="ARBA" id="ARBA00022687"/>
    </source>
</evidence>
<dbReference type="Gene3D" id="1.10.238.10">
    <property type="entry name" value="EF-hand"/>
    <property type="match status" value="1"/>
</dbReference>
<proteinExistence type="inferred from homology"/>
<name>A0A6L2PFH7_COPFO</name>
<dbReference type="PANTHER" id="PTHR22611:SF9">
    <property type="entry name" value="PROTEIN NAKED CUTICLE"/>
    <property type="match status" value="1"/>
</dbReference>
<dbReference type="GO" id="GO:0005509">
    <property type="term" value="F:calcium ion binding"/>
    <property type="evidence" value="ECO:0007669"/>
    <property type="project" value="InterPro"/>
</dbReference>
<evidence type="ECO:0000256" key="1">
    <source>
        <dbReference type="ARBA" id="ARBA00007081"/>
    </source>
</evidence>